<dbReference type="GO" id="GO:0030983">
    <property type="term" value="F:mismatched DNA binding"/>
    <property type="evidence" value="ECO:0007669"/>
    <property type="project" value="InterPro"/>
</dbReference>
<dbReference type="InterPro" id="IPR027417">
    <property type="entry name" value="P-loop_NTPase"/>
</dbReference>
<evidence type="ECO:0000313" key="5">
    <source>
        <dbReference type="EMBL" id="PCI78233.1"/>
    </source>
</evidence>
<protein>
    <recommendedName>
        <fullName evidence="4">DNA mismatch repair proteins mutS family domain-containing protein</fullName>
    </recommendedName>
</protein>
<evidence type="ECO:0000256" key="1">
    <source>
        <dbReference type="ARBA" id="ARBA00022741"/>
    </source>
</evidence>
<organism evidence="5 6">
    <name type="scientific">SAR86 cluster bacterium</name>
    <dbReference type="NCBI Taxonomy" id="2030880"/>
    <lineage>
        <taxon>Bacteria</taxon>
        <taxon>Pseudomonadati</taxon>
        <taxon>Pseudomonadota</taxon>
        <taxon>Gammaproteobacteria</taxon>
        <taxon>SAR86 cluster</taxon>
    </lineage>
</organism>
<dbReference type="GO" id="GO:0140664">
    <property type="term" value="F:ATP-dependent DNA damage sensor activity"/>
    <property type="evidence" value="ECO:0007669"/>
    <property type="project" value="InterPro"/>
</dbReference>
<dbReference type="EMBL" id="NVUL01000035">
    <property type="protein sequence ID" value="PCI78233.1"/>
    <property type="molecule type" value="Genomic_DNA"/>
</dbReference>
<dbReference type="GO" id="GO:0006298">
    <property type="term" value="P:mismatch repair"/>
    <property type="evidence" value="ECO:0007669"/>
    <property type="project" value="InterPro"/>
</dbReference>
<keyword evidence="1" id="KW-0547">Nucleotide-binding</keyword>
<dbReference type="AlphaFoldDB" id="A0A2A4X6J7"/>
<dbReference type="Gene3D" id="3.40.50.300">
    <property type="entry name" value="P-loop containing nucleotide triphosphate hydrolases"/>
    <property type="match status" value="1"/>
</dbReference>
<feature type="domain" description="DNA mismatch repair proteins mutS family" evidence="4">
    <location>
        <begin position="297"/>
        <end position="483"/>
    </location>
</feature>
<reference evidence="6" key="1">
    <citation type="submission" date="2017-08" db="EMBL/GenBank/DDBJ databases">
        <title>A dynamic microbial community with high functional redundancy inhabits the cold, oxic subseafloor aquifer.</title>
        <authorList>
            <person name="Tully B.J."/>
            <person name="Wheat C.G."/>
            <person name="Glazer B.T."/>
            <person name="Huber J.A."/>
        </authorList>
    </citation>
    <scope>NUCLEOTIDE SEQUENCE [LARGE SCALE GENOMIC DNA]</scope>
</reference>
<evidence type="ECO:0000256" key="3">
    <source>
        <dbReference type="ARBA" id="ARBA00023125"/>
    </source>
</evidence>
<dbReference type="Pfam" id="PF00488">
    <property type="entry name" value="MutS_V"/>
    <property type="match status" value="1"/>
</dbReference>
<dbReference type="PANTHER" id="PTHR11361">
    <property type="entry name" value="DNA MISMATCH REPAIR PROTEIN MUTS FAMILY MEMBER"/>
    <property type="match status" value="1"/>
</dbReference>
<dbReference type="InterPro" id="IPR007696">
    <property type="entry name" value="DNA_mismatch_repair_MutS_core"/>
</dbReference>
<accession>A0A2A4X6J7</accession>
<sequence>MKIAALPDSRPKSREPSMKKVPRILSSEIQTLDWSHHNSKSLRIDEQTQKDLEIFKSECSGKSLYDLCNFTRTAGGATILKQRMKSPFSDASAIRATQESIAFILNHRSVFKILPSYHTRNVEQYQRDILMLVTQVGALEFTIGAIALRLDHERHYRNIVRGVQLTCGLIRALRAYVKQKELSSVSGELAAIYQEMKQLLLLPKLQKIPDKEIEGGWFWNILRFDQIFRLHEKDAILRLMQLTYETDALVSMSDATSNYGYTLPKIVEGPACIQAKGLTHPHIENAIPNNVNLDQEHRLLFLTGPNMAGKTTYLRATATALYFGHLGMGVPANHFEFAPVDSLFSSISLADDLHTGVSYFRAEVLRIKAIASAIAKGLRVVAIMDEPFKGTNVKDAFDASLSVLNRLESKHDCLFMFSSHLIELEERFELPTKIRRCHFEAQESEGLLQFDYQIHPGVSRQRLGMRVLAEEGVFELLDQEIIG</sequence>
<dbReference type="SMART" id="SM00534">
    <property type="entry name" value="MUTSac"/>
    <property type="match status" value="1"/>
</dbReference>
<dbReference type="PANTHER" id="PTHR11361:SF99">
    <property type="entry name" value="DNA MISMATCH REPAIR PROTEIN"/>
    <property type="match status" value="1"/>
</dbReference>
<keyword evidence="2" id="KW-0067">ATP-binding</keyword>
<dbReference type="SUPFAM" id="SSF48334">
    <property type="entry name" value="DNA repair protein MutS, domain III"/>
    <property type="match status" value="1"/>
</dbReference>
<dbReference type="InterPro" id="IPR036187">
    <property type="entry name" value="DNA_mismatch_repair_MutS_sf"/>
</dbReference>
<dbReference type="Proteomes" id="UP000218767">
    <property type="component" value="Unassembled WGS sequence"/>
</dbReference>
<evidence type="ECO:0000313" key="6">
    <source>
        <dbReference type="Proteomes" id="UP000218767"/>
    </source>
</evidence>
<dbReference type="InterPro" id="IPR000432">
    <property type="entry name" value="DNA_mismatch_repair_MutS_C"/>
</dbReference>
<evidence type="ECO:0000259" key="4">
    <source>
        <dbReference type="SMART" id="SM00534"/>
    </source>
</evidence>
<dbReference type="GO" id="GO:0005524">
    <property type="term" value="F:ATP binding"/>
    <property type="evidence" value="ECO:0007669"/>
    <property type="project" value="UniProtKB-KW"/>
</dbReference>
<gene>
    <name evidence="5" type="ORF">COB20_06835</name>
</gene>
<dbReference type="Pfam" id="PF05192">
    <property type="entry name" value="MutS_III"/>
    <property type="match status" value="1"/>
</dbReference>
<proteinExistence type="predicted"/>
<evidence type="ECO:0000256" key="2">
    <source>
        <dbReference type="ARBA" id="ARBA00022840"/>
    </source>
</evidence>
<name>A0A2A4X6J7_9GAMM</name>
<dbReference type="SUPFAM" id="SSF52540">
    <property type="entry name" value="P-loop containing nucleoside triphosphate hydrolases"/>
    <property type="match status" value="1"/>
</dbReference>
<comment type="caution">
    <text evidence="5">The sequence shown here is derived from an EMBL/GenBank/DDBJ whole genome shotgun (WGS) entry which is preliminary data.</text>
</comment>
<dbReference type="Gene3D" id="1.10.1420.10">
    <property type="match status" value="1"/>
</dbReference>
<dbReference type="InterPro" id="IPR045076">
    <property type="entry name" value="MutS"/>
</dbReference>
<keyword evidence="3" id="KW-0238">DNA-binding</keyword>